<dbReference type="EMBL" id="AP011475">
    <property type="protein sequence ID" value="BAX25151.1"/>
    <property type="molecule type" value="Genomic_DNA"/>
</dbReference>
<proteinExistence type="predicted"/>
<accession>A0A1V1H3U8</accession>
<reference evidence="1" key="1">
    <citation type="submission" date="2009-05" db="EMBL/GenBank/DDBJ databases">
        <title>Oryza sativa Japonica Group genomic DNA, chromosome 6, BAC clone:KMK0024M20, cultivar:Khau Mac Kho.</title>
        <authorList>
            <person name="Matsumoto T."/>
            <person name="Wu J."/>
            <person name="Kanamori H."/>
        </authorList>
    </citation>
    <scope>NUCLEOTIDE SEQUENCE</scope>
    <source>
        <strain evidence="1">IRGC 102118</strain>
    </source>
</reference>
<organism evidence="1">
    <name type="scientific">Oryza meyeriana var. granulata</name>
    <dbReference type="NCBI Taxonomy" id="110450"/>
    <lineage>
        <taxon>Eukaryota</taxon>
        <taxon>Viridiplantae</taxon>
        <taxon>Streptophyta</taxon>
        <taxon>Embryophyta</taxon>
        <taxon>Tracheophyta</taxon>
        <taxon>Spermatophyta</taxon>
        <taxon>Magnoliopsida</taxon>
        <taxon>Liliopsida</taxon>
        <taxon>Poales</taxon>
        <taxon>Poaceae</taxon>
        <taxon>BOP clade</taxon>
        <taxon>Oryzoideae</taxon>
        <taxon>Oryzeae</taxon>
        <taxon>Oryzinae</taxon>
        <taxon>Oryza</taxon>
        <taxon>Oryza meyeriana</taxon>
    </lineage>
</organism>
<protein>
    <submittedName>
        <fullName evidence="1">Uncharacterized protein</fullName>
    </submittedName>
</protein>
<gene>
    <name evidence="1" type="primary">OG_ABa0185B04.29</name>
</gene>
<evidence type="ECO:0000313" key="1">
    <source>
        <dbReference type="EMBL" id="BAX25151.1"/>
    </source>
</evidence>
<sequence>MAGSGRDPLVVRRIVGDVLDPFVRIANLRVRRSATVQCLRAQAVHGDPPAQGRDTYEGVECPHVSDADLDLGLVGHHGRLELADIGP</sequence>
<dbReference type="AlphaFoldDB" id="A0A1V1H3U8"/>
<name>A0A1V1H3U8_9ORYZ</name>